<name>A0ABW5ZZ66_9BACT</name>
<evidence type="ECO:0000313" key="10">
    <source>
        <dbReference type="EMBL" id="MFD2918315.1"/>
    </source>
</evidence>
<keyword evidence="2" id="KW-0378">Hydrolase</keyword>
<keyword evidence="11" id="KW-1185">Reference proteome</keyword>
<reference evidence="11" key="1">
    <citation type="journal article" date="2019" name="Int. J. Syst. Evol. Microbiol.">
        <title>The Global Catalogue of Microorganisms (GCM) 10K type strain sequencing project: providing services to taxonomists for standard genome sequencing and annotation.</title>
        <authorList>
            <consortium name="The Broad Institute Genomics Platform"/>
            <consortium name="The Broad Institute Genome Sequencing Center for Infectious Disease"/>
            <person name="Wu L."/>
            <person name="Ma J."/>
        </authorList>
    </citation>
    <scope>NUCLEOTIDE SEQUENCE [LARGE SCALE GENOMIC DNA]</scope>
    <source>
        <strain evidence="11">KCTC 23299</strain>
    </source>
</reference>
<dbReference type="InterPro" id="IPR008964">
    <property type="entry name" value="Invasin/intimin_cell_adhesion"/>
</dbReference>
<dbReference type="PROSITE" id="PS00608">
    <property type="entry name" value="GLYCOSYL_HYDROL_F2_2"/>
    <property type="match status" value="1"/>
</dbReference>
<dbReference type="InterPro" id="IPR008979">
    <property type="entry name" value="Galactose-bd-like_sf"/>
</dbReference>
<protein>
    <submittedName>
        <fullName evidence="10">Beta-galactosidase GalB</fullName>
    </submittedName>
</protein>
<dbReference type="Pfam" id="PF00703">
    <property type="entry name" value="Glyco_hydro_2"/>
    <property type="match status" value="1"/>
</dbReference>
<dbReference type="Proteomes" id="UP001597511">
    <property type="component" value="Unassembled WGS sequence"/>
</dbReference>
<dbReference type="SUPFAM" id="SSF49303">
    <property type="entry name" value="beta-Galactosidase/glucuronidase domain"/>
    <property type="match status" value="1"/>
</dbReference>
<dbReference type="PRINTS" id="PR00132">
    <property type="entry name" value="GLHYDRLASE2"/>
</dbReference>
<evidence type="ECO:0000256" key="1">
    <source>
        <dbReference type="ARBA" id="ARBA00007401"/>
    </source>
</evidence>
<dbReference type="NCBIfam" id="NF041463">
    <property type="entry name" value="GalB"/>
    <property type="match status" value="1"/>
</dbReference>
<evidence type="ECO:0000256" key="3">
    <source>
        <dbReference type="ARBA" id="ARBA00023295"/>
    </source>
</evidence>
<dbReference type="Gene3D" id="2.60.40.10">
    <property type="entry name" value="Immunoglobulins"/>
    <property type="match status" value="3"/>
</dbReference>
<keyword evidence="4" id="KW-0732">Signal</keyword>
<feature type="signal peptide" evidence="4">
    <location>
        <begin position="1"/>
        <end position="19"/>
    </location>
</feature>
<dbReference type="Pfam" id="PF16355">
    <property type="entry name" value="DUF4982"/>
    <property type="match status" value="1"/>
</dbReference>
<evidence type="ECO:0000259" key="8">
    <source>
        <dbReference type="Pfam" id="PF16355"/>
    </source>
</evidence>
<dbReference type="InterPro" id="IPR017853">
    <property type="entry name" value="GH"/>
</dbReference>
<evidence type="ECO:0000256" key="4">
    <source>
        <dbReference type="SAM" id="SignalP"/>
    </source>
</evidence>
<dbReference type="Pfam" id="PF18565">
    <property type="entry name" value="Glyco_hydro2_C5"/>
    <property type="match status" value="1"/>
</dbReference>
<feature type="domain" description="Glycoside hydrolase family 2 catalytic" evidence="6">
    <location>
        <begin position="302"/>
        <end position="488"/>
    </location>
</feature>
<evidence type="ECO:0000313" key="11">
    <source>
        <dbReference type="Proteomes" id="UP001597511"/>
    </source>
</evidence>
<dbReference type="SUPFAM" id="SSF49785">
    <property type="entry name" value="Galactose-binding domain-like"/>
    <property type="match status" value="1"/>
</dbReference>
<comment type="similarity">
    <text evidence="1">Belongs to the glycosyl hydrolase 2 family.</text>
</comment>
<dbReference type="InterPro" id="IPR013783">
    <property type="entry name" value="Ig-like_fold"/>
</dbReference>
<sequence>MKKLFIYTVYLFISTGLMAQSGTRLTLNFNDNWKFSLQNDSTAIQPSYNDAAWRNLNLPHDWSIEGTFSKDHPATTQGGALPTGIGWYRKTFVLPKQASGKQVRIEFDGVYRNSEVWVNGQYLGLRPYGYSAFSYDLTPYIKPAPHNNVITVKVDNSMQPNSRWYSGSGIYRNVKLVATNTVAIKKWGQFITTPQVNKQYAVVNFATGITNLTGKDVVVTVNTKVFDGAGKPVNTEPISKIKNITTGKEGATHEYAVYIKQPALWSVDKPNLYKAVTTLTVNGKVVDELSQTFGIRHFHFDKDKGFFLNGDWLKIKGVCNHHDLGALGAAVNVRAMERQLEILKAMGCNAIRTAHNPPAQELLELCDRMGFLVMDEAFDMWAKKKNKFDYFADFKQWHREDLLDMVLRDRNHPSVFMWSIGNEIREQFDSTGITLTKEMVALIKSVDTTRPVTAGLSEWNPEKNFMYKAGALDVIGLNYHHEVYEDFQQHFPDQVFIGSENMSAFATRGHYDMPSDSTYFWPAASPQKIVEKGNPDYTVSAYDQVSAYWGSTHETTWKLIKKHNFLSGLFVWSGFDFIGEPIPYPWPARSSYYGIIDLAGFPKDVYYMYQSEWTNKPMLHIFPHWNWKPGQLVDIWAYYNQADEVELWLNGRSLGVKKKEGDALHVQWRVPFEAGTIKAVSRKNGKTIVEKVIHTAGAAARIELVADRTAIHADGKDLSFVTARIVDKDGNLVPDAGNTLTWKVDGAAFLAATDNGYQADTVSFKSAVRKCWKGLALGIVQNNAKKGNITVLVSSPGLPPASITLRTKP</sequence>
<dbReference type="InterPro" id="IPR006101">
    <property type="entry name" value="Glyco_hydro_2"/>
</dbReference>
<dbReference type="InterPro" id="IPR048229">
    <property type="entry name" value="GalB-like"/>
</dbReference>
<dbReference type="Pfam" id="PF02836">
    <property type="entry name" value="Glyco_hydro_2_C"/>
    <property type="match status" value="1"/>
</dbReference>
<dbReference type="Gene3D" id="2.60.120.260">
    <property type="entry name" value="Galactose-binding domain-like"/>
    <property type="match status" value="1"/>
</dbReference>
<dbReference type="EMBL" id="JBHUOZ010000001">
    <property type="protein sequence ID" value="MFD2918315.1"/>
    <property type="molecule type" value="Genomic_DNA"/>
</dbReference>
<dbReference type="SUPFAM" id="SSF51445">
    <property type="entry name" value="(Trans)glycosidases"/>
    <property type="match status" value="1"/>
</dbReference>
<accession>A0ABW5ZZ66</accession>
<dbReference type="InterPro" id="IPR032311">
    <property type="entry name" value="DUF4982"/>
</dbReference>
<gene>
    <name evidence="10" type="primary">galB</name>
    <name evidence="10" type="ORF">ACFS6H_01260</name>
</gene>
<organism evidence="10 11">
    <name type="scientific">Terrimonas rubra</name>
    <dbReference type="NCBI Taxonomy" id="1035890"/>
    <lineage>
        <taxon>Bacteria</taxon>
        <taxon>Pseudomonadati</taxon>
        <taxon>Bacteroidota</taxon>
        <taxon>Chitinophagia</taxon>
        <taxon>Chitinophagales</taxon>
        <taxon>Chitinophagaceae</taxon>
        <taxon>Terrimonas</taxon>
    </lineage>
</organism>
<dbReference type="PANTHER" id="PTHR42732">
    <property type="entry name" value="BETA-GALACTOSIDASE"/>
    <property type="match status" value="1"/>
</dbReference>
<proteinExistence type="inferred from homology"/>
<dbReference type="InterPro" id="IPR040605">
    <property type="entry name" value="Glyco_hydro2_dom5"/>
</dbReference>
<evidence type="ECO:0000259" key="5">
    <source>
        <dbReference type="Pfam" id="PF00703"/>
    </source>
</evidence>
<evidence type="ECO:0000259" key="7">
    <source>
        <dbReference type="Pfam" id="PF02837"/>
    </source>
</evidence>
<dbReference type="Pfam" id="PF02837">
    <property type="entry name" value="Glyco_hydro_2_N"/>
    <property type="match status" value="1"/>
</dbReference>
<dbReference type="InterPro" id="IPR036156">
    <property type="entry name" value="Beta-gal/glucu_dom_sf"/>
</dbReference>
<keyword evidence="3" id="KW-0326">Glycosidase</keyword>
<dbReference type="InterPro" id="IPR006103">
    <property type="entry name" value="Glyco_hydro_2_cat"/>
</dbReference>
<dbReference type="RefSeq" id="WP_386094226.1">
    <property type="nucleotide sequence ID" value="NZ_JBHUOZ010000001.1"/>
</dbReference>
<dbReference type="InterPro" id="IPR006104">
    <property type="entry name" value="Glyco_hydro_2_N"/>
</dbReference>
<dbReference type="InterPro" id="IPR023232">
    <property type="entry name" value="Glyco_hydro_2_AS"/>
</dbReference>
<comment type="caution">
    <text evidence="10">The sequence shown here is derived from an EMBL/GenBank/DDBJ whole genome shotgun (WGS) entry which is preliminary data.</text>
</comment>
<dbReference type="SUPFAM" id="SSF49373">
    <property type="entry name" value="Invasin/intimin cell-adhesion fragments"/>
    <property type="match status" value="1"/>
</dbReference>
<dbReference type="PANTHER" id="PTHR42732:SF1">
    <property type="entry name" value="BETA-MANNOSIDASE"/>
    <property type="match status" value="1"/>
</dbReference>
<feature type="chain" id="PRO_5046834134" evidence="4">
    <location>
        <begin position="20"/>
        <end position="809"/>
    </location>
</feature>
<dbReference type="Gene3D" id="3.20.20.80">
    <property type="entry name" value="Glycosidases"/>
    <property type="match status" value="1"/>
</dbReference>
<evidence type="ECO:0000259" key="9">
    <source>
        <dbReference type="Pfam" id="PF18565"/>
    </source>
</evidence>
<dbReference type="InterPro" id="IPR006102">
    <property type="entry name" value="Ig-like_GH2"/>
</dbReference>
<feature type="domain" description="Glycosyl hydrolases family 2 sugar binding" evidence="7">
    <location>
        <begin position="29"/>
        <end position="178"/>
    </location>
</feature>
<evidence type="ECO:0000256" key="2">
    <source>
        <dbReference type="ARBA" id="ARBA00022801"/>
    </source>
</evidence>
<feature type="domain" description="Glycoside hydrolase family 2" evidence="9">
    <location>
        <begin position="702"/>
        <end position="804"/>
    </location>
</feature>
<dbReference type="InterPro" id="IPR051913">
    <property type="entry name" value="GH2_Domain-Containing"/>
</dbReference>
<feature type="domain" description="Glycoside hydrolase family 2 immunoglobulin-like beta-sandwich" evidence="5">
    <location>
        <begin position="190"/>
        <end position="296"/>
    </location>
</feature>
<feature type="domain" description="DUF4982" evidence="8">
    <location>
        <begin position="630"/>
        <end position="688"/>
    </location>
</feature>
<evidence type="ECO:0000259" key="6">
    <source>
        <dbReference type="Pfam" id="PF02836"/>
    </source>
</evidence>